<dbReference type="SUPFAM" id="SSF55073">
    <property type="entry name" value="Nucleotide cyclase"/>
    <property type="match status" value="1"/>
</dbReference>
<dbReference type="NCBIfam" id="TIGR00254">
    <property type="entry name" value="GGDEF"/>
    <property type="match status" value="1"/>
</dbReference>
<dbReference type="KEGG" id="mbah:HYN46_08565"/>
<dbReference type="Gene3D" id="3.30.70.270">
    <property type="match status" value="1"/>
</dbReference>
<gene>
    <name evidence="3" type="ORF">HYN46_08565</name>
</gene>
<dbReference type="InterPro" id="IPR052163">
    <property type="entry name" value="DGC-Regulatory_Protein"/>
</dbReference>
<evidence type="ECO:0000313" key="3">
    <source>
        <dbReference type="EMBL" id="AXI02884.1"/>
    </source>
</evidence>
<feature type="domain" description="GGDEF" evidence="2">
    <location>
        <begin position="252"/>
        <end position="387"/>
    </location>
</feature>
<reference evidence="3 4" key="1">
    <citation type="submission" date="2018-07" db="EMBL/GenBank/DDBJ databases">
        <title>Genome sequencing of Moraxellaceae gen. HYN0046.</title>
        <authorList>
            <person name="Kim M."/>
            <person name="Yi H."/>
        </authorList>
    </citation>
    <scope>NUCLEOTIDE SEQUENCE [LARGE SCALE GENOMIC DNA]</scope>
    <source>
        <strain evidence="3 4">HYN0046</strain>
    </source>
</reference>
<dbReference type="InterPro" id="IPR043128">
    <property type="entry name" value="Rev_trsase/Diguanyl_cyclase"/>
</dbReference>
<keyword evidence="1" id="KW-1133">Transmembrane helix</keyword>
<keyword evidence="1" id="KW-0812">Transmembrane</keyword>
<accession>A0A345P6H5</accession>
<sequence length="388" mass="44148">MKHKALLIFLLVITVVFGIFLTVKVTEYANAQAYDFFLTQAKLVAAAADPDDIRSFSGDSSELTTPAYNLTLERLTRIKQSMKDARFVYLMRLDHNQVHFIFDTEDTHSKDYSPPGEVFNNPSKELRDIFITGQPFVEGPFHDQWGDWVSAHAPIYDPRSGKIIAISGIDINAATWSKHVKFYKYASALISALLVSFMFGCIFLHNAVKHWQEAEDQVNKMARFDALTGLPNRYLINEILERVILDAEKNEKKFALLFMDINNFKWVNDTLGYSTGDKLLQIIASRLRQVLRRADIFGRIGGDEFVFILENLVDTHENALTIAEKIQNTLSMPITTHGLENFSILASVGIAIYPKHGETAERLMSNADYAMYQAKKNPFSQIVFFTHE</sequence>
<dbReference type="SMART" id="SM00267">
    <property type="entry name" value="GGDEF"/>
    <property type="match status" value="1"/>
</dbReference>
<dbReference type="AlphaFoldDB" id="A0A345P6H5"/>
<keyword evidence="4" id="KW-1185">Reference proteome</keyword>
<dbReference type="CDD" id="cd01949">
    <property type="entry name" value="GGDEF"/>
    <property type="match status" value="1"/>
</dbReference>
<organism evidence="3 4">
    <name type="scientific">Aquirhabdus parva</name>
    <dbReference type="NCBI Taxonomy" id="2283318"/>
    <lineage>
        <taxon>Bacteria</taxon>
        <taxon>Pseudomonadati</taxon>
        <taxon>Pseudomonadota</taxon>
        <taxon>Gammaproteobacteria</taxon>
        <taxon>Moraxellales</taxon>
        <taxon>Moraxellaceae</taxon>
        <taxon>Aquirhabdus</taxon>
    </lineage>
</organism>
<feature type="transmembrane region" description="Helical" evidence="1">
    <location>
        <begin position="182"/>
        <end position="204"/>
    </location>
</feature>
<protein>
    <submittedName>
        <fullName evidence="3">GGDEF domain-containing protein</fullName>
    </submittedName>
</protein>
<dbReference type="OrthoDB" id="9812260at2"/>
<dbReference type="Pfam" id="PF00990">
    <property type="entry name" value="GGDEF"/>
    <property type="match status" value="1"/>
</dbReference>
<keyword evidence="1" id="KW-0472">Membrane</keyword>
<evidence type="ECO:0000259" key="2">
    <source>
        <dbReference type="PROSITE" id="PS50887"/>
    </source>
</evidence>
<evidence type="ECO:0000256" key="1">
    <source>
        <dbReference type="SAM" id="Phobius"/>
    </source>
</evidence>
<dbReference type="InterPro" id="IPR029787">
    <property type="entry name" value="Nucleotide_cyclase"/>
</dbReference>
<dbReference type="PANTHER" id="PTHR46663:SF2">
    <property type="entry name" value="GGDEF DOMAIN-CONTAINING PROTEIN"/>
    <property type="match status" value="1"/>
</dbReference>
<dbReference type="EMBL" id="CP031222">
    <property type="protein sequence ID" value="AXI02884.1"/>
    <property type="molecule type" value="Genomic_DNA"/>
</dbReference>
<dbReference type="InterPro" id="IPR000160">
    <property type="entry name" value="GGDEF_dom"/>
</dbReference>
<dbReference type="PROSITE" id="PS50887">
    <property type="entry name" value="GGDEF"/>
    <property type="match status" value="1"/>
</dbReference>
<dbReference type="Proteomes" id="UP000253940">
    <property type="component" value="Chromosome"/>
</dbReference>
<proteinExistence type="predicted"/>
<name>A0A345P6H5_9GAMM</name>
<dbReference type="PANTHER" id="PTHR46663">
    <property type="entry name" value="DIGUANYLATE CYCLASE DGCT-RELATED"/>
    <property type="match status" value="1"/>
</dbReference>
<evidence type="ECO:0000313" key="4">
    <source>
        <dbReference type="Proteomes" id="UP000253940"/>
    </source>
</evidence>
<dbReference type="RefSeq" id="WP_114898994.1">
    <property type="nucleotide sequence ID" value="NZ_CP031222.1"/>
</dbReference>